<dbReference type="GO" id="GO:0016746">
    <property type="term" value="F:acyltransferase activity"/>
    <property type="evidence" value="ECO:0007669"/>
    <property type="project" value="UniProtKB-KW"/>
</dbReference>
<evidence type="ECO:0000313" key="3">
    <source>
        <dbReference type="Proteomes" id="UP001595975"/>
    </source>
</evidence>
<dbReference type="Pfam" id="PF13302">
    <property type="entry name" value="Acetyltransf_3"/>
    <property type="match status" value="1"/>
</dbReference>
<dbReference type="InterPro" id="IPR016181">
    <property type="entry name" value="Acyl_CoA_acyltransferase"/>
</dbReference>
<gene>
    <name evidence="2" type="ORF">ACFP3U_11065</name>
</gene>
<dbReference type="EC" id="2.3.1.-" evidence="2"/>
<dbReference type="PANTHER" id="PTHR43792">
    <property type="entry name" value="GNAT FAMILY, PUTATIVE (AFU_ORTHOLOGUE AFUA_3G00765)-RELATED-RELATED"/>
    <property type="match status" value="1"/>
</dbReference>
<dbReference type="InterPro" id="IPR051531">
    <property type="entry name" value="N-acetyltransferase"/>
</dbReference>
<evidence type="ECO:0000313" key="2">
    <source>
        <dbReference type="EMBL" id="MFC5663519.1"/>
    </source>
</evidence>
<dbReference type="EMBL" id="JBHSOF010000010">
    <property type="protein sequence ID" value="MFC5663519.1"/>
    <property type="molecule type" value="Genomic_DNA"/>
</dbReference>
<reference evidence="3" key="1">
    <citation type="journal article" date="2019" name="Int. J. Syst. Evol. Microbiol.">
        <title>The Global Catalogue of Microorganisms (GCM) 10K type strain sequencing project: providing services to taxonomists for standard genome sequencing and annotation.</title>
        <authorList>
            <consortium name="The Broad Institute Genomics Platform"/>
            <consortium name="The Broad Institute Genome Sequencing Center for Infectious Disease"/>
            <person name="Wu L."/>
            <person name="Ma J."/>
        </authorList>
    </citation>
    <scope>NUCLEOTIDE SEQUENCE [LARGE SCALE GENOMIC DNA]</scope>
    <source>
        <strain evidence="3">CGMCC 4.1437</strain>
    </source>
</reference>
<organism evidence="2 3">
    <name type="scientific">Kitasatospora misakiensis</name>
    <dbReference type="NCBI Taxonomy" id="67330"/>
    <lineage>
        <taxon>Bacteria</taxon>
        <taxon>Bacillati</taxon>
        <taxon>Actinomycetota</taxon>
        <taxon>Actinomycetes</taxon>
        <taxon>Kitasatosporales</taxon>
        <taxon>Streptomycetaceae</taxon>
        <taxon>Kitasatospora</taxon>
    </lineage>
</organism>
<dbReference type="Proteomes" id="UP001595975">
    <property type="component" value="Unassembled WGS sequence"/>
</dbReference>
<dbReference type="Gene3D" id="2.160.10.10">
    <property type="entry name" value="Hexapeptide repeat proteins"/>
    <property type="match status" value="1"/>
</dbReference>
<name>A0ABW0X2T6_9ACTN</name>
<dbReference type="Gene3D" id="3.40.630.30">
    <property type="match status" value="1"/>
</dbReference>
<keyword evidence="2" id="KW-0808">Transferase</keyword>
<dbReference type="InterPro" id="IPR011004">
    <property type="entry name" value="Trimer_LpxA-like_sf"/>
</dbReference>
<dbReference type="SUPFAM" id="SSF51161">
    <property type="entry name" value="Trimeric LpxA-like enzymes"/>
    <property type="match status" value="1"/>
</dbReference>
<feature type="domain" description="N-acetyltransferase" evidence="1">
    <location>
        <begin position="217"/>
        <end position="376"/>
    </location>
</feature>
<keyword evidence="3" id="KW-1185">Reference proteome</keyword>
<keyword evidence="2" id="KW-0012">Acyltransferase</keyword>
<accession>A0ABW0X2T6</accession>
<dbReference type="SUPFAM" id="SSF55729">
    <property type="entry name" value="Acyl-CoA N-acyltransferases (Nat)"/>
    <property type="match status" value="1"/>
</dbReference>
<dbReference type="RefSeq" id="WP_380225178.1">
    <property type="nucleotide sequence ID" value="NZ_JBHSOF010000010.1"/>
</dbReference>
<dbReference type="InterPro" id="IPR000182">
    <property type="entry name" value="GNAT_dom"/>
</dbReference>
<protein>
    <submittedName>
        <fullName evidence="2">GNAT family N-acetyltransferase</fullName>
        <ecNumber evidence="2">2.3.1.-</ecNumber>
    </submittedName>
</protein>
<sequence>MATGDESVHAQLDRLRRERGLLTPAELLGLAERGITVLDPFSVIVSRRVELGPDNVLYPGVVVECDERSHCAVGPGNVLHGGTRITAADGGSITIGARSQIGDGGTRITAGAHERIDIGDEVRLSGGAEVTGDSLLGHGSQILGQISARSVELAAGHPHTFPDPDGRGGVLKGYGKVSGVLVGQGDVLPDVDLDMDERYIQRQRTYHAESPRLGPGPAVERLTAGHAGAVLAFEQANREYFSDSVPDRGDEYFTPDGFADRHRALLAEQADGRCHFHVVLNAYGRIVGRVNLVDVADGSAELGYRVGEADTEQGVGRAAVEQVCRLAATEYGLSALTAVTTLDNEASRALLARVGFTETGEQLVDGRPGMAYRRTL</sequence>
<dbReference type="PROSITE" id="PS51186">
    <property type="entry name" value="GNAT"/>
    <property type="match status" value="1"/>
</dbReference>
<evidence type="ECO:0000259" key="1">
    <source>
        <dbReference type="PROSITE" id="PS51186"/>
    </source>
</evidence>
<proteinExistence type="predicted"/>
<comment type="caution">
    <text evidence="2">The sequence shown here is derived from an EMBL/GenBank/DDBJ whole genome shotgun (WGS) entry which is preliminary data.</text>
</comment>